<proteinExistence type="predicted"/>
<reference evidence="3" key="1">
    <citation type="journal article" date="2005" name="Nature">
        <title>The map-based sequence of the rice genome.</title>
        <authorList>
            <consortium name="International rice genome sequencing project (IRGSP)"/>
            <person name="Matsumoto T."/>
            <person name="Wu J."/>
            <person name="Kanamori H."/>
            <person name="Katayose Y."/>
            <person name="Fujisawa M."/>
            <person name="Namiki N."/>
            <person name="Mizuno H."/>
            <person name="Yamamoto K."/>
            <person name="Antonio B.A."/>
            <person name="Baba T."/>
            <person name="Sakata K."/>
            <person name="Nagamura Y."/>
            <person name="Aoki H."/>
            <person name="Arikawa K."/>
            <person name="Arita K."/>
            <person name="Bito T."/>
            <person name="Chiden Y."/>
            <person name="Fujitsuka N."/>
            <person name="Fukunaka R."/>
            <person name="Hamada M."/>
            <person name="Harada C."/>
            <person name="Hayashi A."/>
            <person name="Hijishita S."/>
            <person name="Honda M."/>
            <person name="Hosokawa S."/>
            <person name="Ichikawa Y."/>
            <person name="Idonuma A."/>
            <person name="Iijima M."/>
            <person name="Ikeda M."/>
            <person name="Ikeno M."/>
            <person name="Ito K."/>
            <person name="Ito S."/>
            <person name="Ito T."/>
            <person name="Ito Y."/>
            <person name="Ito Y."/>
            <person name="Iwabuchi A."/>
            <person name="Kamiya K."/>
            <person name="Karasawa W."/>
            <person name="Kurita K."/>
            <person name="Katagiri S."/>
            <person name="Kikuta A."/>
            <person name="Kobayashi H."/>
            <person name="Kobayashi N."/>
            <person name="Machita K."/>
            <person name="Maehara T."/>
            <person name="Masukawa M."/>
            <person name="Mizubayashi T."/>
            <person name="Mukai Y."/>
            <person name="Nagasaki H."/>
            <person name="Nagata Y."/>
            <person name="Naito S."/>
            <person name="Nakashima M."/>
            <person name="Nakama Y."/>
            <person name="Nakamichi Y."/>
            <person name="Nakamura M."/>
            <person name="Meguro A."/>
            <person name="Negishi M."/>
            <person name="Ohta I."/>
            <person name="Ohta T."/>
            <person name="Okamoto M."/>
            <person name="Ono N."/>
            <person name="Saji S."/>
            <person name="Sakaguchi M."/>
            <person name="Sakai K."/>
            <person name="Shibata M."/>
            <person name="Shimokawa T."/>
            <person name="Song J."/>
            <person name="Takazaki Y."/>
            <person name="Terasawa K."/>
            <person name="Tsugane M."/>
            <person name="Tsuji K."/>
            <person name="Ueda S."/>
            <person name="Waki K."/>
            <person name="Yamagata H."/>
            <person name="Yamamoto M."/>
            <person name="Yamamoto S."/>
            <person name="Yamane H."/>
            <person name="Yoshiki S."/>
            <person name="Yoshihara R."/>
            <person name="Yukawa K."/>
            <person name="Zhong H."/>
            <person name="Yano M."/>
            <person name="Yuan Q."/>
            <person name="Ouyang S."/>
            <person name="Liu J."/>
            <person name="Jones K.M."/>
            <person name="Gansberger K."/>
            <person name="Moffat K."/>
            <person name="Hill J."/>
            <person name="Bera J."/>
            <person name="Fadrosh D."/>
            <person name="Jin S."/>
            <person name="Johri S."/>
            <person name="Kim M."/>
            <person name="Overton L."/>
            <person name="Reardon M."/>
            <person name="Tsitrin T."/>
            <person name="Vuong H."/>
            <person name="Weaver B."/>
            <person name="Ciecko A."/>
            <person name="Tallon L."/>
            <person name="Jackson J."/>
            <person name="Pai G."/>
            <person name="Aken S.V."/>
            <person name="Utterback T."/>
            <person name="Reidmuller S."/>
            <person name="Feldblyum T."/>
            <person name="Hsiao J."/>
            <person name="Zismann V."/>
            <person name="Iobst S."/>
            <person name="de Vazeille A.R."/>
            <person name="Buell C.R."/>
            <person name="Ying K."/>
            <person name="Li Y."/>
            <person name="Lu T."/>
            <person name="Huang Y."/>
            <person name="Zhao Q."/>
            <person name="Feng Q."/>
            <person name="Zhang L."/>
            <person name="Zhu J."/>
            <person name="Weng Q."/>
            <person name="Mu J."/>
            <person name="Lu Y."/>
            <person name="Fan D."/>
            <person name="Liu Y."/>
            <person name="Guan J."/>
            <person name="Zhang Y."/>
            <person name="Yu S."/>
            <person name="Liu X."/>
            <person name="Zhang Y."/>
            <person name="Hong G."/>
            <person name="Han B."/>
            <person name="Choisne N."/>
            <person name="Demange N."/>
            <person name="Orjeda G."/>
            <person name="Samain S."/>
            <person name="Cattolico L."/>
            <person name="Pelletier E."/>
            <person name="Couloux A."/>
            <person name="Segurens B."/>
            <person name="Wincker P."/>
            <person name="D'Hont A."/>
            <person name="Scarpelli C."/>
            <person name="Weissenbach J."/>
            <person name="Salanoubat M."/>
            <person name="Quetier F."/>
            <person name="Yu Y."/>
            <person name="Kim H.R."/>
            <person name="Rambo T."/>
            <person name="Currie J."/>
            <person name="Collura K."/>
            <person name="Luo M."/>
            <person name="Yang T."/>
            <person name="Ammiraju J.S.S."/>
            <person name="Engler F."/>
            <person name="Soderlund C."/>
            <person name="Wing R.A."/>
            <person name="Palmer L.E."/>
            <person name="de la Bastide M."/>
            <person name="Spiegel L."/>
            <person name="Nascimento L."/>
            <person name="Zutavern T."/>
            <person name="O'Shaughnessy A."/>
            <person name="Dike S."/>
            <person name="Dedhia N."/>
            <person name="Preston R."/>
            <person name="Balija V."/>
            <person name="McCombie W.R."/>
            <person name="Chow T."/>
            <person name="Chen H."/>
            <person name="Chung M."/>
            <person name="Chen C."/>
            <person name="Shaw J."/>
            <person name="Wu H."/>
            <person name="Hsiao K."/>
            <person name="Chao Y."/>
            <person name="Chu M."/>
            <person name="Cheng C."/>
            <person name="Hour A."/>
            <person name="Lee P."/>
            <person name="Lin S."/>
            <person name="Lin Y."/>
            <person name="Liou J."/>
            <person name="Liu S."/>
            <person name="Hsing Y."/>
            <person name="Raghuvanshi S."/>
            <person name="Mohanty A."/>
            <person name="Bharti A.K."/>
            <person name="Gaur A."/>
            <person name="Gupta V."/>
            <person name="Kumar D."/>
            <person name="Ravi V."/>
            <person name="Vij S."/>
            <person name="Kapur A."/>
            <person name="Khurana P."/>
            <person name="Khurana P."/>
            <person name="Khurana J.P."/>
            <person name="Tyagi A.K."/>
            <person name="Gaikwad K."/>
            <person name="Singh A."/>
            <person name="Dalal V."/>
            <person name="Srivastava S."/>
            <person name="Dixit A."/>
            <person name="Pal A.K."/>
            <person name="Ghazi I.A."/>
            <person name="Yadav M."/>
            <person name="Pandit A."/>
            <person name="Bhargava A."/>
            <person name="Sureshbabu K."/>
            <person name="Batra K."/>
            <person name="Sharma T.R."/>
            <person name="Mohapatra T."/>
            <person name="Singh N.K."/>
            <person name="Messing J."/>
            <person name="Nelson A.B."/>
            <person name="Fuks G."/>
            <person name="Kavchok S."/>
            <person name="Keizer G."/>
            <person name="Linton E."/>
            <person name="Llaca V."/>
            <person name="Song R."/>
            <person name="Tanyolac B."/>
            <person name="Young S."/>
            <person name="Ho-Il K."/>
            <person name="Hahn J.H."/>
            <person name="Sangsakoo G."/>
            <person name="Vanavichit A."/>
            <person name="de Mattos Luiz.A.T."/>
            <person name="Zimmer P.D."/>
            <person name="Malone G."/>
            <person name="Dellagostin O."/>
            <person name="de Oliveira A.C."/>
            <person name="Bevan M."/>
            <person name="Bancroft I."/>
            <person name="Minx P."/>
            <person name="Cordum H."/>
            <person name="Wilson R."/>
            <person name="Cheng Z."/>
            <person name="Jin W."/>
            <person name="Jiang J."/>
            <person name="Leong S.A."/>
            <person name="Iwama H."/>
            <person name="Gojobori T."/>
            <person name="Itoh T."/>
            <person name="Niimura Y."/>
            <person name="Fujii Y."/>
            <person name="Habara T."/>
            <person name="Sakai H."/>
            <person name="Sato Y."/>
            <person name="Wilson G."/>
            <person name="Kumar K."/>
            <person name="McCouch S."/>
            <person name="Juretic N."/>
            <person name="Hoen D."/>
            <person name="Wright S."/>
            <person name="Bruskiewich R."/>
            <person name="Bureau T."/>
            <person name="Miyao A."/>
            <person name="Hirochika H."/>
            <person name="Nishikawa T."/>
            <person name="Kadowaki K."/>
            <person name="Sugiura M."/>
            <person name="Burr B."/>
            <person name="Sasaki T."/>
        </authorList>
    </citation>
    <scope>NUCLEOTIDE SEQUENCE [LARGE SCALE GENOMIC DNA]</scope>
    <source>
        <strain evidence="3">cv. Nipponbare</strain>
    </source>
</reference>
<reference evidence="3" key="2">
    <citation type="journal article" date="2008" name="Nucleic Acids Res.">
        <title>The rice annotation project database (RAP-DB): 2008 update.</title>
        <authorList>
            <consortium name="The rice annotation project (RAP)"/>
        </authorList>
    </citation>
    <scope>GENOME REANNOTATION</scope>
    <source>
        <strain evidence="3">cv. Nipponbare</strain>
    </source>
</reference>
<protein>
    <submittedName>
        <fullName evidence="2">Uncharacterized protein</fullName>
    </submittedName>
</protein>
<evidence type="ECO:0000313" key="2">
    <source>
        <dbReference type="EMBL" id="BAD28414.1"/>
    </source>
</evidence>
<name>Q6ESF6_ORYSJ</name>
<evidence type="ECO:0000256" key="1">
    <source>
        <dbReference type="SAM" id="MobiDB-lite"/>
    </source>
</evidence>
<organism evidence="2 3">
    <name type="scientific">Oryza sativa subsp. japonica</name>
    <name type="common">Rice</name>
    <dbReference type="NCBI Taxonomy" id="39947"/>
    <lineage>
        <taxon>Eukaryota</taxon>
        <taxon>Viridiplantae</taxon>
        <taxon>Streptophyta</taxon>
        <taxon>Embryophyta</taxon>
        <taxon>Tracheophyta</taxon>
        <taxon>Spermatophyta</taxon>
        <taxon>Magnoliopsida</taxon>
        <taxon>Liliopsida</taxon>
        <taxon>Poales</taxon>
        <taxon>Poaceae</taxon>
        <taxon>BOP clade</taxon>
        <taxon>Oryzoideae</taxon>
        <taxon>Oryzeae</taxon>
        <taxon>Oryzinae</taxon>
        <taxon>Oryza</taxon>
        <taxon>Oryza sativa</taxon>
    </lineage>
</organism>
<dbReference type="EMBL" id="AP005110">
    <property type="protein sequence ID" value="BAD28414.1"/>
    <property type="molecule type" value="Genomic_DNA"/>
</dbReference>
<gene>
    <name evidence="2" type="primary">P0605D08.19</name>
</gene>
<dbReference type="AlphaFoldDB" id="Q6ESF6"/>
<accession>Q6ESF6</accession>
<feature type="compositionally biased region" description="Low complexity" evidence="1">
    <location>
        <begin position="26"/>
        <end position="39"/>
    </location>
</feature>
<sequence>MAISLIFTTCSLRNGGPVSGAMGGAPTTVSSTTTTPTLTRSLQRNGTYREDLTDEEGMAQLPGVLVSEVIPGSAVTGQPRR</sequence>
<feature type="region of interest" description="Disordered" evidence="1">
    <location>
        <begin position="16"/>
        <end position="51"/>
    </location>
</feature>
<dbReference type="Proteomes" id="UP000000763">
    <property type="component" value="Chromosome 2"/>
</dbReference>
<evidence type="ECO:0000313" key="3">
    <source>
        <dbReference type="Proteomes" id="UP000000763"/>
    </source>
</evidence>